<dbReference type="Proteomes" id="UP001056035">
    <property type="component" value="Chromosome"/>
</dbReference>
<evidence type="ECO:0000256" key="7">
    <source>
        <dbReference type="SAM" id="MobiDB-lite"/>
    </source>
</evidence>
<feature type="transmembrane region" description="Helical" evidence="8">
    <location>
        <begin position="183"/>
        <end position="202"/>
    </location>
</feature>
<protein>
    <submittedName>
        <fullName evidence="10">MMPL family transporter</fullName>
    </submittedName>
</protein>
<dbReference type="InterPro" id="IPR050545">
    <property type="entry name" value="Mycobact_MmpL"/>
</dbReference>
<keyword evidence="11" id="KW-1185">Reference proteome</keyword>
<evidence type="ECO:0000256" key="5">
    <source>
        <dbReference type="ARBA" id="ARBA00022989"/>
    </source>
</evidence>
<dbReference type="RefSeq" id="WP_254569766.1">
    <property type="nucleotide sequence ID" value="NZ_CP098502.1"/>
</dbReference>
<proteinExistence type="inferred from homology"/>
<keyword evidence="5 8" id="KW-1133">Transmembrane helix</keyword>
<evidence type="ECO:0000256" key="4">
    <source>
        <dbReference type="ARBA" id="ARBA00022692"/>
    </source>
</evidence>
<feature type="transmembrane region" description="Helical" evidence="8">
    <location>
        <begin position="609"/>
        <end position="635"/>
    </location>
</feature>
<dbReference type="InterPro" id="IPR004869">
    <property type="entry name" value="MMPL_dom"/>
</dbReference>
<reference evidence="10 11" key="1">
    <citation type="submission" date="2022-06" db="EMBL/GenBank/DDBJ databases">
        <title>Paraconexibacter antarcticus.</title>
        <authorList>
            <person name="Kim C.S."/>
        </authorList>
    </citation>
    <scope>NUCLEOTIDE SEQUENCE [LARGE SCALE GENOMIC DNA]</scope>
    <source>
        <strain evidence="10 11">02-257</strain>
    </source>
</reference>
<feature type="transmembrane region" description="Helical" evidence="8">
    <location>
        <begin position="582"/>
        <end position="603"/>
    </location>
</feature>
<evidence type="ECO:0000256" key="2">
    <source>
        <dbReference type="ARBA" id="ARBA00010157"/>
    </source>
</evidence>
<feature type="transmembrane region" description="Helical" evidence="8">
    <location>
        <begin position="656"/>
        <end position="676"/>
    </location>
</feature>
<feature type="transmembrane region" description="Helical" evidence="8">
    <location>
        <begin position="556"/>
        <end position="575"/>
    </location>
</feature>
<evidence type="ECO:0000313" key="10">
    <source>
        <dbReference type="EMBL" id="UTI63031.1"/>
    </source>
</evidence>
<name>A0ABY5DQ61_9ACTN</name>
<evidence type="ECO:0000256" key="1">
    <source>
        <dbReference type="ARBA" id="ARBA00004651"/>
    </source>
</evidence>
<sequence>MRIASLLVRLRWPIVVFWIAAAAVCATLLPAIKDADSGALGALVPRNAQAVKTEVTSKTKFGFPLLSRTLIVERNPHGLSAARQLAVFRRAAALTRHEVRGYGQIAAALPVTNAIGAAPFVRERSTTTITYLFFAPDVSVDTRAHLAERFVKYHVPPEAGTTVGVTGQAVAAGRQRALVKNRLPIIELATVLLVGLAVGFRFRAPGPPLVTLMAVAIAYLIASHLVALVGRQAGFAVPQEVEPVIVVLLFGVVTDYSIFYLSRFGSLLGAGGERLAAARTTTAQMSPIILVAGITVIAGTASLLAAQLEFLRVFGPGLAASVLVGVLVATTFVPACLAILGRRLFWPRRPGEGRATVLSDSPGPAPPGPPPRRSRAVRLACERPRWAVTGCLVVLALGASGLTTLKLANPIVRGLPRGSEPRHTYAVAARGFAPGMLSPTVVVVSGRGIVRRRAALARLGRALERQPGVALAVGPRLNPVPGVRFGATLSRDGNAARYFVVLRDDPVGARAIAAVRGIERRLPGLLDTAGLSGAQASLAGDTALSAETIDKTLGDLARIAPLALLAILLVLSLYLRAVVAPLYLVGVSVLGFAASLGVSAYVFGEMTYYVPFTVAVLLVALGSDYNVFLVGRVWQEARRRPLEEAIPVTATRATRAITLAGLVLASSFALMAIVPIRAFREIAFVMTFGLLLDTLLLRTVLVPALMVLVGRRSGWPGSALRRSTDHVHAERSPA</sequence>
<evidence type="ECO:0000256" key="8">
    <source>
        <dbReference type="SAM" id="Phobius"/>
    </source>
</evidence>
<dbReference type="InterPro" id="IPR000731">
    <property type="entry name" value="SSD"/>
</dbReference>
<feature type="transmembrane region" description="Helical" evidence="8">
    <location>
        <begin position="386"/>
        <end position="408"/>
    </location>
</feature>
<dbReference type="PROSITE" id="PS50156">
    <property type="entry name" value="SSD"/>
    <property type="match status" value="1"/>
</dbReference>
<feature type="transmembrane region" description="Helical" evidence="8">
    <location>
        <begin position="282"/>
        <end position="306"/>
    </location>
</feature>
<evidence type="ECO:0000259" key="9">
    <source>
        <dbReference type="PROSITE" id="PS50156"/>
    </source>
</evidence>
<comment type="similarity">
    <text evidence="2">Belongs to the resistance-nodulation-cell division (RND) (TC 2.A.6) family. MmpL subfamily.</text>
</comment>
<dbReference type="Gene3D" id="1.20.1640.10">
    <property type="entry name" value="Multidrug efflux transporter AcrB transmembrane domain"/>
    <property type="match status" value="2"/>
</dbReference>
<comment type="subcellular location">
    <subcellularLocation>
        <location evidence="1">Cell membrane</location>
        <topology evidence="1">Multi-pass membrane protein</topology>
    </subcellularLocation>
</comment>
<keyword evidence="3" id="KW-1003">Cell membrane</keyword>
<feature type="transmembrane region" description="Helical" evidence="8">
    <location>
        <begin position="682"/>
        <end position="709"/>
    </location>
</feature>
<dbReference type="PANTHER" id="PTHR33406:SF6">
    <property type="entry name" value="MEMBRANE PROTEIN YDGH-RELATED"/>
    <property type="match status" value="1"/>
</dbReference>
<organism evidence="10 11">
    <name type="scientific">Paraconexibacter antarcticus</name>
    <dbReference type="NCBI Taxonomy" id="2949664"/>
    <lineage>
        <taxon>Bacteria</taxon>
        <taxon>Bacillati</taxon>
        <taxon>Actinomycetota</taxon>
        <taxon>Thermoleophilia</taxon>
        <taxon>Solirubrobacterales</taxon>
        <taxon>Paraconexibacteraceae</taxon>
        <taxon>Paraconexibacter</taxon>
    </lineage>
</organism>
<evidence type="ECO:0000256" key="6">
    <source>
        <dbReference type="ARBA" id="ARBA00023136"/>
    </source>
</evidence>
<dbReference type="PANTHER" id="PTHR33406">
    <property type="entry name" value="MEMBRANE PROTEIN MJ1562-RELATED"/>
    <property type="match status" value="1"/>
</dbReference>
<keyword evidence="6 8" id="KW-0472">Membrane</keyword>
<dbReference type="SUPFAM" id="SSF82866">
    <property type="entry name" value="Multidrug efflux transporter AcrB transmembrane domain"/>
    <property type="match status" value="2"/>
</dbReference>
<evidence type="ECO:0000256" key="3">
    <source>
        <dbReference type="ARBA" id="ARBA00022475"/>
    </source>
</evidence>
<feature type="transmembrane region" description="Helical" evidence="8">
    <location>
        <begin position="209"/>
        <end position="229"/>
    </location>
</feature>
<feature type="transmembrane region" description="Helical" evidence="8">
    <location>
        <begin position="241"/>
        <end position="261"/>
    </location>
</feature>
<evidence type="ECO:0000313" key="11">
    <source>
        <dbReference type="Proteomes" id="UP001056035"/>
    </source>
</evidence>
<gene>
    <name evidence="10" type="ORF">NBH00_16895</name>
</gene>
<feature type="region of interest" description="Disordered" evidence="7">
    <location>
        <begin position="354"/>
        <end position="374"/>
    </location>
</feature>
<keyword evidence="4 8" id="KW-0812">Transmembrane</keyword>
<accession>A0ABY5DQ61</accession>
<feature type="transmembrane region" description="Helical" evidence="8">
    <location>
        <begin position="318"/>
        <end position="340"/>
    </location>
</feature>
<feature type="domain" description="SSD" evidence="9">
    <location>
        <begin position="587"/>
        <end position="707"/>
    </location>
</feature>
<dbReference type="Pfam" id="PF03176">
    <property type="entry name" value="MMPL"/>
    <property type="match status" value="2"/>
</dbReference>
<feature type="transmembrane region" description="Helical" evidence="8">
    <location>
        <begin position="12"/>
        <end position="32"/>
    </location>
</feature>
<dbReference type="EMBL" id="CP098502">
    <property type="protein sequence ID" value="UTI63031.1"/>
    <property type="molecule type" value="Genomic_DNA"/>
</dbReference>